<sequence length="65" mass="7753">MNDHHNKLIIQLKSMIKSKLLQKHPCNYITIFSAHHTMSRMKFFYLLRIDSRLHQQSSKTEITVA</sequence>
<proteinExistence type="predicted"/>
<keyword evidence="2" id="KW-1185">Reference proteome</keyword>
<comment type="caution">
    <text evidence="1">The sequence shown here is derived from an EMBL/GenBank/DDBJ whole genome shotgun (WGS) entry which is preliminary data.</text>
</comment>
<protein>
    <submittedName>
        <fullName evidence="1">Uncharacterized protein</fullName>
    </submittedName>
</protein>
<accession>A0ABQ8IS54</accession>
<gene>
    <name evidence="1" type="ORF">DERP_006706</name>
</gene>
<dbReference type="Proteomes" id="UP000887458">
    <property type="component" value="Unassembled WGS sequence"/>
</dbReference>
<evidence type="ECO:0000313" key="1">
    <source>
        <dbReference type="EMBL" id="KAH9413021.1"/>
    </source>
</evidence>
<reference evidence="1 2" key="2">
    <citation type="journal article" date="2022" name="Mol. Biol. Evol.">
        <title>Comparative Genomics Reveals Insights into the Divergent Evolution of Astigmatic Mites and Household Pest Adaptations.</title>
        <authorList>
            <person name="Xiong Q."/>
            <person name="Wan A.T."/>
            <person name="Liu X."/>
            <person name="Fung C.S."/>
            <person name="Xiao X."/>
            <person name="Malainual N."/>
            <person name="Hou J."/>
            <person name="Wang L."/>
            <person name="Wang M."/>
            <person name="Yang K.Y."/>
            <person name="Cui Y."/>
            <person name="Leung E.L."/>
            <person name="Nong W."/>
            <person name="Shin S.K."/>
            <person name="Au S.W."/>
            <person name="Jeong K.Y."/>
            <person name="Chew F.T."/>
            <person name="Hui J.H."/>
            <person name="Leung T.F."/>
            <person name="Tungtrongchitr A."/>
            <person name="Zhong N."/>
            <person name="Liu Z."/>
            <person name="Tsui S.K."/>
        </authorList>
    </citation>
    <scope>NUCLEOTIDE SEQUENCE [LARGE SCALE GENOMIC DNA]</scope>
    <source>
        <strain evidence="1">Derp</strain>
    </source>
</reference>
<evidence type="ECO:0000313" key="2">
    <source>
        <dbReference type="Proteomes" id="UP000887458"/>
    </source>
</evidence>
<dbReference type="EMBL" id="NJHN03000123">
    <property type="protein sequence ID" value="KAH9413021.1"/>
    <property type="molecule type" value="Genomic_DNA"/>
</dbReference>
<organism evidence="1 2">
    <name type="scientific">Dermatophagoides pteronyssinus</name>
    <name type="common">European house dust mite</name>
    <dbReference type="NCBI Taxonomy" id="6956"/>
    <lineage>
        <taxon>Eukaryota</taxon>
        <taxon>Metazoa</taxon>
        <taxon>Ecdysozoa</taxon>
        <taxon>Arthropoda</taxon>
        <taxon>Chelicerata</taxon>
        <taxon>Arachnida</taxon>
        <taxon>Acari</taxon>
        <taxon>Acariformes</taxon>
        <taxon>Sarcoptiformes</taxon>
        <taxon>Astigmata</taxon>
        <taxon>Psoroptidia</taxon>
        <taxon>Analgoidea</taxon>
        <taxon>Pyroglyphidae</taxon>
        <taxon>Dermatophagoidinae</taxon>
        <taxon>Dermatophagoides</taxon>
    </lineage>
</organism>
<name>A0ABQ8IS54_DERPT</name>
<reference evidence="1 2" key="1">
    <citation type="journal article" date="2018" name="J. Allergy Clin. Immunol.">
        <title>High-quality assembly of Dermatophagoides pteronyssinus genome and transcriptome reveals a wide range of novel allergens.</title>
        <authorList>
            <person name="Liu X.Y."/>
            <person name="Yang K.Y."/>
            <person name="Wang M.Q."/>
            <person name="Kwok J.S."/>
            <person name="Zeng X."/>
            <person name="Yang Z."/>
            <person name="Xiao X.J."/>
            <person name="Lau C.P."/>
            <person name="Li Y."/>
            <person name="Huang Z.M."/>
            <person name="Ba J.G."/>
            <person name="Yim A.K."/>
            <person name="Ouyang C.Y."/>
            <person name="Ngai S.M."/>
            <person name="Chan T.F."/>
            <person name="Leung E.L."/>
            <person name="Liu L."/>
            <person name="Liu Z.G."/>
            <person name="Tsui S.K."/>
        </authorList>
    </citation>
    <scope>NUCLEOTIDE SEQUENCE [LARGE SCALE GENOMIC DNA]</scope>
    <source>
        <strain evidence="1">Derp</strain>
    </source>
</reference>